<feature type="transmembrane region" description="Helical" evidence="2">
    <location>
        <begin position="56"/>
        <end position="76"/>
    </location>
</feature>
<evidence type="ECO:0000256" key="1">
    <source>
        <dbReference type="SAM" id="MobiDB-lite"/>
    </source>
</evidence>
<feature type="region of interest" description="Disordered" evidence="1">
    <location>
        <begin position="1"/>
        <end position="24"/>
    </location>
</feature>
<dbReference type="PANTHER" id="PTHR37713">
    <property type="entry name" value="OS05G0176600 PROTEIN"/>
    <property type="match status" value="1"/>
</dbReference>
<dbReference type="PANTHER" id="PTHR37713:SF1">
    <property type="entry name" value="OS05G0176600 PROTEIN"/>
    <property type="match status" value="1"/>
</dbReference>
<proteinExistence type="predicted"/>
<reference evidence="3" key="1">
    <citation type="submission" date="2020-05" db="EMBL/GenBank/DDBJ databases">
        <title>WGS assembly of Panicum virgatum.</title>
        <authorList>
            <person name="Lovell J.T."/>
            <person name="Jenkins J."/>
            <person name="Shu S."/>
            <person name="Juenger T.E."/>
            <person name="Schmutz J."/>
        </authorList>
    </citation>
    <scope>NUCLEOTIDE SEQUENCE</scope>
    <source>
        <strain evidence="3">AP13</strain>
    </source>
</reference>
<keyword evidence="4" id="KW-1185">Reference proteome</keyword>
<keyword evidence="2" id="KW-1133">Transmembrane helix</keyword>
<name>A0A8T0UXY0_PANVG</name>
<dbReference type="Proteomes" id="UP000823388">
    <property type="component" value="Chromosome 3K"/>
</dbReference>
<keyword evidence="2" id="KW-0472">Membrane</keyword>
<feature type="transmembrane region" description="Helical" evidence="2">
    <location>
        <begin position="26"/>
        <end position="44"/>
    </location>
</feature>
<evidence type="ECO:0000256" key="2">
    <source>
        <dbReference type="SAM" id="Phobius"/>
    </source>
</evidence>
<protein>
    <submittedName>
        <fullName evidence="3">Uncharacterized protein</fullName>
    </submittedName>
</protein>
<evidence type="ECO:0000313" key="4">
    <source>
        <dbReference type="Proteomes" id="UP000823388"/>
    </source>
</evidence>
<organism evidence="3 4">
    <name type="scientific">Panicum virgatum</name>
    <name type="common">Blackwell switchgrass</name>
    <dbReference type="NCBI Taxonomy" id="38727"/>
    <lineage>
        <taxon>Eukaryota</taxon>
        <taxon>Viridiplantae</taxon>
        <taxon>Streptophyta</taxon>
        <taxon>Embryophyta</taxon>
        <taxon>Tracheophyta</taxon>
        <taxon>Spermatophyta</taxon>
        <taxon>Magnoliopsida</taxon>
        <taxon>Liliopsida</taxon>
        <taxon>Poales</taxon>
        <taxon>Poaceae</taxon>
        <taxon>PACMAD clade</taxon>
        <taxon>Panicoideae</taxon>
        <taxon>Panicodae</taxon>
        <taxon>Paniceae</taxon>
        <taxon>Panicinae</taxon>
        <taxon>Panicum</taxon>
        <taxon>Panicum sect. Hiantes</taxon>
    </lineage>
</organism>
<sequence>MASRSSSQFDDPAAVRRPPQHKRKPPYMLLLPLVYAPVLPLIRIGLRNNPVLRDRLFYGVLAGAFAHGAYLMYVFLLSPHARAPLYVPLFLLDGRLFCWNISDAANSGTAYSLKEKLWLSLFVLGW</sequence>
<dbReference type="AlphaFoldDB" id="A0A8T0UXY0"/>
<gene>
    <name evidence="3" type="ORF">PVAP13_3KG157000</name>
</gene>
<keyword evidence="2" id="KW-0812">Transmembrane</keyword>
<dbReference type="EMBL" id="CM029041">
    <property type="protein sequence ID" value="KAG2624939.1"/>
    <property type="molecule type" value="Genomic_DNA"/>
</dbReference>
<accession>A0A8T0UXY0</accession>
<comment type="caution">
    <text evidence="3">The sequence shown here is derived from an EMBL/GenBank/DDBJ whole genome shotgun (WGS) entry which is preliminary data.</text>
</comment>
<evidence type="ECO:0000313" key="3">
    <source>
        <dbReference type="EMBL" id="KAG2624939.1"/>
    </source>
</evidence>
<dbReference type="GO" id="GO:0009507">
    <property type="term" value="C:chloroplast"/>
    <property type="evidence" value="ECO:0007669"/>
    <property type="project" value="TreeGrafter"/>
</dbReference>